<proteinExistence type="predicted"/>
<comment type="caution">
    <text evidence="1">The sequence shown here is derived from an EMBL/GenBank/DDBJ whole genome shotgun (WGS) entry which is preliminary data.</text>
</comment>
<dbReference type="Proteomes" id="UP000307943">
    <property type="component" value="Unassembled WGS sequence"/>
</dbReference>
<dbReference type="AlphaFoldDB" id="A0A5C4SXL7"/>
<protein>
    <submittedName>
        <fullName evidence="1">Uncharacterized protein</fullName>
    </submittedName>
</protein>
<dbReference type="RefSeq" id="WP_139607124.1">
    <property type="nucleotide sequence ID" value="NZ_VDCQ01000085.1"/>
</dbReference>
<evidence type="ECO:0000313" key="1">
    <source>
        <dbReference type="EMBL" id="TNJ60317.1"/>
    </source>
</evidence>
<gene>
    <name evidence="1" type="ORF">FE784_36235</name>
</gene>
<name>A0A5C4SXL7_9BACL</name>
<reference evidence="1 2" key="1">
    <citation type="submission" date="2019-05" db="EMBL/GenBank/DDBJ databases">
        <title>We sequenced the genome of Paenibacillus hemerocallicola KCTC 33185 for further insight into its adaptation and study the phylogeny of Paenibacillus.</title>
        <authorList>
            <person name="Narsing Rao M.P."/>
        </authorList>
    </citation>
    <scope>NUCLEOTIDE SEQUENCE [LARGE SCALE GENOMIC DNA]</scope>
    <source>
        <strain evidence="1 2">KCTC 33185</strain>
    </source>
</reference>
<sequence length="79" mass="8683">MPGLFPPLVALSRGPTLSDGCHRHNCAPQPQGVPFAEVRIEDYTIEVVDGHGYEFTKRCTVKFGSVIVDLLLLMSELVN</sequence>
<accession>A0A5C4SXL7</accession>
<evidence type="ECO:0000313" key="2">
    <source>
        <dbReference type="Proteomes" id="UP000307943"/>
    </source>
</evidence>
<dbReference type="EMBL" id="VDCQ01000085">
    <property type="protein sequence ID" value="TNJ60317.1"/>
    <property type="molecule type" value="Genomic_DNA"/>
</dbReference>
<organism evidence="1 2">
    <name type="scientific">Paenibacillus hemerocallicola</name>
    <dbReference type="NCBI Taxonomy" id="1172614"/>
    <lineage>
        <taxon>Bacteria</taxon>
        <taxon>Bacillati</taxon>
        <taxon>Bacillota</taxon>
        <taxon>Bacilli</taxon>
        <taxon>Bacillales</taxon>
        <taxon>Paenibacillaceae</taxon>
        <taxon>Paenibacillus</taxon>
    </lineage>
</organism>
<keyword evidence="2" id="KW-1185">Reference proteome</keyword>